<dbReference type="Gene3D" id="2.30.310.10">
    <property type="entry name" value="ibrinogen binding protein from staphylococcus aureus domain"/>
    <property type="match status" value="1"/>
</dbReference>
<name>A0ABT3PL30_9BACT</name>
<dbReference type="PANTHER" id="PTHR15239">
    <property type="entry name" value="NUCLEAR EXPORT MEDIATOR FACTOR NEMF"/>
    <property type="match status" value="1"/>
</dbReference>
<dbReference type="Proteomes" id="UP001207918">
    <property type="component" value="Unassembled WGS sequence"/>
</dbReference>
<gene>
    <name evidence="4" type="ORF">J6I44_07295</name>
</gene>
<organism evidence="4 5">
    <name type="scientific">Fodinibius salsisoli</name>
    <dbReference type="NCBI Taxonomy" id="2820877"/>
    <lineage>
        <taxon>Bacteria</taxon>
        <taxon>Pseudomonadati</taxon>
        <taxon>Balneolota</taxon>
        <taxon>Balneolia</taxon>
        <taxon>Balneolales</taxon>
        <taxon>Balneolaceae</taxon>
        <taxon>Fodinibius</taxon>
    </lineage>
</organism>
<reference evidence="4 5" key="1">
    <citation type="submission" date="2021-03" db="EMBL/GenBank/DDBJ databases">
        <title>Aliifodinibius sp. nov., a new bacterium isolated from saline soil.</title>
        <authorList>
            <person name="Galisteo C."/>
            <person name="De La Haba R."/>
            <person name="Sanchez-Porro C."/>
            <person name="Ventosa A."/>
        </authorList>
    </citation>
    <scope>NUCLEOTIDE SEQUENCE [LARGE SCALE GENOMIC DNA]</scope>
    <source>
        <strain evidence="4 5">1BSP15-2V2</strain>
    </source>
</reference>
<dbReference type="InterPro" id="IPR051608">
    <property type="entry name" value="RQC_Subunit_NEMF"/>
</dbReference>
<keyword evidence="1" id="KW-0175">Coiled coil</keyword>
<feature type="region of interest" description="Disordered" evidence="2">
    <location>
        <begin position="130"/>
        <end position="162"/>
    </location>
</feature>
<evidence type="ECO:0000313" key="5">
    <source>
        <dbReference type="Proteomes" id="UP001207918"/>
    </source>
</evidence>
<feature type="coiled-coil region" evidence="1">
    <location>
        <begin position="344"/>
        <end position="371"/>
    </location>
</feature>
<dbReference type="Pfam" id="PF05833">
    <property type="entry name" value="NFACT_N"/>
    <property type="match status" value="1"/>
</dbReference>
<keyword evidence="5" id="KW-1185">Reference proteome</keyword>
<dbReference type="RefSeq" id="WP_265765384.1">
    <property type="nucleotide sequence ID" value="NZ_JAGGJA010000004.1"/>
</dbReference>
<feature type="domain" description="NFACT RNA-binding" evidence="3">
    <location>
        <begin position="418"/>
        <end position="506"/>
    </location>
</feature>
<evidence type="ECO:0000256" key="2">
    <source>
        <dbReference type="SAM" id="MobiDB-lite"/>
    </source>
</evidence>
<dbReference type="PANTHER" id="PTHR15239:SF6">
    <property type="entry name" value="RIBOSOME QUALITY CONTROL COMPLEX SUBUNIT NEMF"/>
    <property type="match status" value="1"/>
</dbReference>
<sequence>MNNYYTLIYLNREIKEKIGGCFFRFAISPHKDVLHIYVGAQDSTLRLIFSTNSRETALFLDGYRPPKKRNVIDFFPFLEGQKITDTELANNDRLLSIHFESGKKLLFKLFSGRPNVFVVENNTIVDAFKNPEKHKGTTPPQPMAPDFQDEVSPRRSPKNQMTEVNPLLPRNLLPSLIEQHGVGEMSPKKVKAFTLEASRALEQDPHPRVLKTGDFCLWSREWLDIPSEKECTEVNDCVSFAYKNAVHLRRLHNKKEDVAEFLARNKKQKKSMVGQLKQADKSLGRADEYEKYGHLLMAHAHESISPAEDTISVEDFYEDNEEIEIPLNDRGTIAEEAEYYYEKAKDARTAYEKAKERLPKEKKKLKNIEGLQSQLASIDRLPDLNSWLKEHKSSLRELGYGSSEDKQVSSPYRKFKVGKYEVWIGKNAKSNDKLTSLAHKEDIWLHARGVGGSHVVIRMGNYKDYPPKNVILQAAGYAAFYSKAKGMKSAPVMYTKRKYVRKPKGAAPGAVVVEREEVEMVPPINPKEY</sequence>
<evidence type="ECO:0000313" key="4">
    <source>
        <dbReference type="EMBL" id="MCW9706655.1"/>
    </source>
</evidence>
<evidence type="ECO:0000259" key="3">
    <source>
        <dbReference type="Pfam" id="PF05670"/>
    </source>
</evidence>
<evidence type="ECO:0000256" key="1">
    <source>
        <dbReference type="SAM" id="Coils"/>
    </source>
</evidence>
<protein>
    <submittedName>
        <fullName evidence="4">DUF814 domain-containing protein</fullName>
    </submittedName>
</protein>
<accession>A0ABT3PL30</accession>
<proteinExistence type="predicted"/>
<dbReference type="InterPro" id="IPR008532">
    <property type="entry name" value="NFACT_RNA-bd"/>
</dbReference>
<dbReference type="EMBL" id="JAGGJA010000004">
    <property type="protein sequence ID" value="MCW9706655.1"/>
    <property type="molecule type" value="Genomic_DNA"/>
</dbReference>
<dbReference type="Pfam" id="PF05670">
    <property type="entry name" value="NFACT-R_1"/>
    <property type="match status" value="1"/>
</dbReference>
<comment type="caution">
    <text evidence="4">The sequence shown here is derived from an EMBL/GenBank/DDBJ whole genome shotgun (WGS) entry which is preliminary data.</text>
</comment>